<feature type="region of interest" description="Disordered" evidence="2">
    <location>
        <begin position="306"/>
        <end position="332"/>
    </location>
</feature>
<dbReference type="EMBL" id="JAMKOV010000006">
    <property type="protein sequence ID" value="KAI8039404.1"/>
    <property type="molecule type" value="Genomic_DNA"/>
</dbReference>
<feature type="region of interest" description="Disordered" evidence="2">
    <location>
        <begin position="189"/>
        <end position="235"/>
    </location>
</feature>
<feature type="compositionally biased region" description="Basic and acidic residues" evidence="2">
    <location>
        <begin position="196"/>
        <end position="214"/>
    </location>
</feature>
<proteinExistence type="predicted"/>
<reference evidence="3" key="1">
    <citation type="journal article" date="2023" name="Genome Biol. Evol.">
        <title>Long-read-based Genome Assembly of Drosophila gunungcola Reveals Fewer Chemosensory Genes in Flower-breeding Species.</title>
        <authorList>
            <person name="Negi A."/>
            <person name="Liao B.Y."/>
            <person name="Yeh S.D."/>
        </authorList>
    </citation>
    <scope>NUCLEOTIDE SEQUENCE</scope>
    <source>
        <strain evidence="3">Sukarami</strain>
    </source>
</reference>
<sequence>MDRLIPMQTPTLLRINRDLALDFENLDQNGEALLVKLTPPTQLHLIPPKDFECPLGFVDGDGDNQNVEVIRKSTRTSKDVDQRIEQEMKEMIDEVIKDAPEKQTAIEKITNKEKEEPPVVFDFPGIEIMEETEAEEEQEQELIATTSTSVLPQNILDIINQLQPSLGIKLIKRPEEIQNISAINMPLNEKQSTKAQTEDLTEKYTKSKEEERKPKPTSTFRDVINKPKASEQSQKKLVQIRYMEMIRKKDKIREMQEKELLKNEEQSSKEQAKKRKLSEDTHYMTENHTVTGNDLEVIPIIKSKQKVLEKSRNSNPCQPNPSQERQSSPSFLNLEDTIEVSCESEGEVASVEKPSSSEEALREKHLQDYNKLQAEFEKISEENAELKRLQAEAPKPPAPIKSATNSLTKPQLYIAIKKYLGPTMAALLRMEMFGGSEERTWKDDEREFAMELLQLGDEVYKYCCDEWRFRLPSIRIARSWLEQRQTEDADEFLDL</sequence>
<gene>
    <name evidence="3" type="ORF">M5D96_008128</name>
</gene>
<keyword evidence="4" id="KW-1185">Reference proteome</keyword>
<protein>
    <submittedName>
        <fullName evidence="3">Uncharacterized protein</fullName>
    </submittedName>
</protein>
<comment type="caution">
    <text evidence="3">The sequence shown here is derived from an EMBL/GenBank/DDBJ whole genome shotgun (WGS) entry which is preliminary data.</text>
</comment>
<name>A0A9P9YMY6_9MUSC</name>
<feature type="region of interest" description="Disordered" evidence="2">
    <location>
        <begin position="259"/>
        <end position="290"/>
    </location>
</feature>
<keyword evidence="1" id="KW-0175">Coiled coil</keyword>
<feature type="coiled-coil region" evidence="1">
    <location>
        <begin position="362"/>
        <end position="392"/>
    </location>
</feature>
<evidence type="ECO:0000313" key="4">
    <source>
        <dbReference type="Proteomes" id="UP001059596"/>
    </source>
</evidence>
<evidence type="ECO:0000256" key="1">
    <source>
        <dbReference type="SAM" id="Coils"/>
    </source>
</evidence>
<organism evidence="3 4">
    <name type="scientific">Drosophila gunungcola</name>
    <name type="common">fruit fly</name>
    <dbReference type="NCBI Taxonomy" id="103775"/>
    <lineage>
        <taxon>Eukaryota</taxon>
        <taxon>Metazoa</taxon>
        <taxon>Ecdysozoa</taxon>
        <taxon>Arthropoda</taxon>
        <taxon>Hexapoda</taxon>
        <taxon>Insecta</taxon>
        <taxon>Pterygota</taxon>
        <taxon>Neoptera</taxon>
        <taxon>Endopterygota</taxon>
        <taxon>Diptera</taxon>
        <taxon>Brachycera</taxon>
        <taxon>Muscomorpha</taxon>
        <taxon>Ephydroidea</taxon>
        <taxon>Drosophilidae</taxon>
        <taxon>Drosophila</taxon>
        <taxon>Sophophora</taxon>
    </lineage>
</organism>
<dbReference type="AlphaFoldDB" id="A0A9P9YMY6"/>
<feature type="compositionally biased region" description="Polar residues" evidence="2">
    <location>
        <begin position="313"/>
        <end position="331"/>
    </location>
</feature>
<feature type="compositionally biased region" description="Basic and acidic residues" evidence="2">
    <location>
        <begin position="259"/>
        <end position="285"/>
    </location>
</feature>
<accession>A0A9P9YMY6</accession>
<evidence type="ECO:0000313" key="3">
    <source>
        <dbReference type="EMBL" id="KAI8039404.1"/>
    </source>
</evidence>
<dbReference type="Proteomes" id="UP001059596">
    <property type="component" value="Unassembled WGS sequence"/>
</dbReference>
<evidence type="ECO:0000256" key="2">
    <source>
        <dbReference type="SAM" id="MobiDB-lite"/>
    </source>
</evidence>